<feature type="repeat" description="TPR" evidence="1">
    <location>
        <begin position="801"/>
        <end position="834"/>
    </location>
</feature>
<dbReference type="Pfam" id="PF14559">
    <property type="entry name" value="TPR_19"/>
    <property type="match status" value="2"/>
</dbReference>
<proteinExistence type="predicted"/>
<accession>A0ABQ6GSC6</accession>
<dbReference type="InterPro" id="IPR014266">
    <property type="entry name" value="PEP-CTERM_TPR_PrsT"/>
</dbReference>
<keyword evidence="3" id="KW-1185">Reference proteome</keyword>
<dbReference type="InterPro" id="IPR019734">
    <property type="entry name" value="TPR_rpt"/>
</dbReference>
<dbReference type="PANTHER" id="PTHR12558:SF13">
    <property type="entry name" value="CELL DIVISION CYCLE PROTEIN 27 HOMOLOG"/>
    <property type="match status" value="1"/>
</dbReference>
<sequence length="917" mass="102730">MLARVLVLISIVILAACSDKSSDEYLNSAKQLMDKQEYQAASIELKNAIKQSPELAEARFLLGKIYLAQSAFQSAEKEFNKALELKYPSAKVLPLLSKSYQKSRSDVALLELPHKDDGLSAEQSAEVAFYKLQAMFRLDQQEKVNALIEEIQLLETASVFKQLAFVYSLVIKEQTDAALEQLATIIKEHPKQGDALKLQAILFARTGQLAQAADVYLAYLSHYPQDNEVTFVASRLLVELNRTEEAEPLIDKLLAINENNGLLNQLKGIARYNAKDMASALAFTEKAIIATPDDPALRLLAGYSAYQMNDFEQAHQHLSLIAQDLPADHEALRMLAASQLRLGLSEQAGDTMAALEGLSDKDNALLSTVGLALIKSGDVDKAKMILEKSDELTAESAADLTRLGLLKLSLNDVSGIAKLEQALDKKPQQAFTRQTLATAYLSTKQYDKALELAKRWQADDSGDLQALMLEATVYVHQQNKALAKQKYQQILAKDPKYVGAHMALAELAIAEKDYPSAKQSIEHILAEKPNHIGALVKYYAFAVANNNQQQAFQLIQSRQQQNPDNQALRLLLAKAYLYQKQYQDSIDTLSDFPKEGAPQIYWQTLSQAYYQAKQYDQLTSLNQQWLEAEPNNKEAVISNLVLLNSQRKYDKALVISSDYLQKDKNNLEVRLFNIHFQLIKGQLEQARASFTTLEDKAKTSPFAKGLQGQLQLADEQFKDALPNLQAAYQAQPSARNVRLIQLCLRNLGQQQQAREFLAEHVKDHPSDGESLMQYAQLQIANDVDGAIKSYEHALTLNSKNFIALNNLAYFYLERQQLDKAQEYAERALAIRPEMPDVLDTAGRIYLAQKDYGQAVQHLARAVNQQNVKEEIYLNYVEALLLNGEKTLAQRKLSQRTMKQPASVKKVTSLKKQFGITP</sequence>
<organism evidence="2 3">
    <name type="scientific">Thalassotalea insulae</name>
    <dbReference type="NCBI Taxonomy" id="2056778"/>
    <lineage>
        <taxon>Bacteria</taxon>
        <taxon>Pseudomonadati</taxon>
        <taxon>Pseudomonadota</taxon>
        <taxon>Gammaproteobacteria</taxon>
        <taxon>Alteromonadales</taxon>
        <taxon>Colwelliaceae</taxon>
        <taxon>Thalassotalea</taxon>
    </lineage>
</organism>
<dbReference type="PANTHER" id="PTHR12558">
    <property type="entry name" value="CELL DIVISION CYCLE 16,23,27"/>
    <property type="match status" value="1"/>
</dbReference>
<dbReference type="Gene3D" id="1.25.40.10">
    <property type="entry name" value="Tetratricopeptide repeat domain"/>
    <property type="match status" value="5"/>
</dbReference>
<dbReference type="SMART" id="SM00028">
    <property type="entry name" value="TPR"/>
    <property type="match status" value="10"/>
</dbReference>
<evidence type="ECO:0000313" key="2">
    <source>
        <dbReference type="EMBL" id="GLX78848.1"/>
    </source>
</evidence>
<dbReference type="EMBL" id="BSST01000001">
    <property type="protein sequence ID" value="GLX78848.1"/>
    <property type="molecule type" value="Genomic_DNA"/>
</dbReference>
<dbReference type="InterPro" id="IPR011990">
    <property type="entry name" value="TPR-like_helical_dom_sf"/>
</dbReference>
<dbReference type="PROSITE" id="PS51257">
    <property type="entry name" value="PROKAR_LIPOPROTEIN"/>
    <property type="match status" value="1"/>
</dbReference>
<dbReference type="RefSeq" id="WP_284244725.1">
    <property type="nucleotide sequence ID" value="NZ_BSST01000001.1"/>
</dbReference>
<dbReference type="Pfam" id="PF13424">
    <property type="entry name" value="TPR_12"/>
    <property type="match status" value="1"/>
</dbReference>
<dbReference type="Pfam" id="PF13432">
    <property type="entry name" value="TPR_16"/>
    <property type="match status" value="3"/>
</dbReference>
<dbReference type="PROSITE" id="PS50005">
    <property type="entry name" value="TPR"/>
    <property type="match status" value="2"/>
</dbReference>
<dbReference type="Proteomes" id="UP001157186">
    <property type="component" value="Unassembled WGS sequence"/>
</dbReference>
<evidence type="ECO:0000313" key="3">
    <source>
        <dbReference type="Proteomes" id="UP001157186"/>
    </source>
</evidence>
<keyword evidence="1" id="KW-0802">TPR repeat</keyword>
<dbReference type="NCBIfam" id="TIGR02917">
    <property type="entry name" value="PEP_TPR_lipo"/>
    <property type="match status" value="1"/>
</dbReference>
<reference evidence="2 3" key="1">
    <citation type="submission" date="2023-03" db="EMBL/GenBank/DDBJ databases">
        <title>Draft genome sequence of Thalassotalea insulae KCTC 62186T.</title>
        <authorList>
            <person name="Sawabe T."/>
        </authorList>
    </citation>
    <scope>NUCLEOTIDE SEQUENCE [LARGE SCALE GENOMIC DNA]</scope>
    <source>
        <strain evidence="2 3">KCTC 62186</strain>
    </source>
</reference>
<dbReference type="SUPFAM" id="SSF48452">
    <property type="entry name" value="TPR-like"/>
    <property type="match status" value="4"/>
</dbReference>
<name>A0ABQ6GSC6_9GAMM</name>
<gene>
    <name evidence="2" type="ORF">tinsulaeT_21880</name>
</gene>
<feature type="repeat" description="TPR" evidence="1">
    <location>
        <begin position="56"/>
        <end position="89"/>
    </location>
</feature>
<protein>
    <recommendedName>
        <fullName evidence="4">PEP-CTERM system TPR-repeat protein PrsT</fullName>
    </recommendedName>
</protein>
<evidence type="ECO:0008006" key="4">
    <source>
        <dbReference type="Google" id="ProtNLM"/>
    </source>
</evidence>
<evidence type="ECO:0000256" key="1">
    <source>
        <dbReference type="PROSITE-ProRule" id="PRU00339"/>
    </source>
</evidence>
<comment type="caution">
    <text evidence="2">The sequence shown here is derived from an EMBL/GenBank/DDBJ whole genome shotgun (WGS) entry which is preliminary data.</text>
</comment>